<comment type="caution">
    <text evidence="2">The sequence shown here is derived from an EMBL/GenBank/DDBJ whole genome shotgun (WGS) entry which is preliminary data.</text>
</comment>
<dbReference type="PANTHER" id="PTHR39339:SF1">
    <property type="entry name" value="CHAD DOMAIN-CONTAINING PROTEIN"/>
    <property type="match status" value="1"/>
</dbReference>
<evidence type="ECO:0000313" key="3">
    <source>
        <dbReference type="Proteomes" id="UP000319143"/>
    </source>
</evidence>
<name>A0A5C6D8A4_9BACT</name>
<dbReference type="Pfam" id="PF05235">
    <property type="entry name" value="CHAD"/>
    <property type="match status" value="1"/>
</dbReference>
<dbReference type="InterPro" id="IPR007899">
    <property type="entry name" value="CHAD_dom"/>
</dbReference>
<reference evidence="2 3" key="1">
    <citation type="submission" date="2019-02" db="EMBL/GenBank/DDBJ databases">
        <title>Deep-cultivation of Planctomycetes and their phenomic and genomic characterization uncovers novel biology.</title>
        <authorList>
            <person name="Wiegand S."/>
            <person name="Jogler M."/>
            <person name="Boedeker C."/>
            <person name="Pinto D."/>
            <person name="Vollmers J."/>
            <person name="Rivas-Marin E."/>
            <person name="Kohn T."/>
            <person name="Peeters S.H."/>
            <person name="Heuer A."/>
            <person name="Rast P."/>
            <person name="Oberbeckmann S."/>
            <person name="Bunk B."/>
            <person name="Jeske O."/>
            <person name="Meyerdierks A."/>
            <person name="Storesund J.E."/>
            <person name="Kallscheuer N."/>
            <person name="Luecker S."/>
            <person name="Lage O.M."/>
            <person name="Pohl T."/>
            <person name="Merkel B.J."/>
            <person name="Hornburger P."/>
            <person name="Mueller R.-W."/>
            <person name="Bruemmer F."/>
            <person name="Labrenz M."/>
            <person name="Spormann A.M."/>
            <person name="Op Den Camp H."/>
            <person name="Overmann J."/>
            <person name="Amann R."/>
            <person name="Jetten M.S.M."/>
            <person name="Mascher T."/>
            <person name="Medema M.H."/>
            <person name="Devos D.P."/>
            <person name="Kaster A.-K."/>
            <person name="Ovreas L."/>
            <person name="Rohde M."/>
            <person name="Galperin M.Y."/>
            <person name="Jogler C."/>
        </authorList>
    </citation>
    <scope>NUCLEOTIDE SEQUENCE [LARGE SCALE GENOMIC DNA]</scope>
    <source>
        <strain evidence="2 3">Poly41</strain>
    </source>
</reference>
<dbReference type="InterPro" id="IPR038186">
    <property type="entry name" value="CHAD_dom_sf"/>
</dbReference>
<evidence type="ECO:0000313" key="2">
    <source>
        <dbReference type="EMBL" id="TWU33393.1"/>
    </source>
</evidence>
<proteinExistence type="predicted"/>
<evidence type="ECO:0000259" key="1">
    <source>
        <dbReference type="PROSITE" id="PS51708"/>
    </source>
</evidence>
<dbReference type="EMBL" id="SJPV01000010">
    <property type="protein sequence ID" value="TWU33393.1"/>
    <property type="molecule type" value="Genomic_DNA"/>
</dbReference>
<dbReference type="RefSeq" id="WP_146529761.1">
    <property type="nucleotide sequence ID" value="NZ_SJPV01000010.1"/>
</dbReference>
<dbReference type="PROSITE" id="PS51708">
    <property type="entry name" value="CHAD"/>
    <property type="match status" value="1"/>
</dbReference>
<dbReference type="OrthoDB" id="9810907at2"/>
<feature type="domain" description="CHAD" evidence="1">
    <location>
        <begin position="8"/>
        <end position="299"/>
    </location>
</feature>
<accession>A0A5C6D8A4</accession>
<organism evidence="2 3">
    <name type="scientific">Novipirellula artificiosorum</name>
    <dbReference type="NCBI Taxonomy" id="2528016"/>
    <lineage>
        <taxon>Bacteria</taxon>
        <taxon>Pseudomonadati</taxon>
        <taxon>Planctomycetota</taxon>
        <taxon>Planctomycetia</taxon>
        <taxon>Pirellulales</taxon>
        <taxon>Pirellulaceae</taxon>
        <taxon>Novipirellula</taxon>
    </lineage>
</organism>
<dbReference type="AlphaFoldDB" id="A0A5C6D8A4"/>
<gene>
    <name evidence="2" type="ORF">Poly41_51470</name>
</gene>
<dbReference type="Gene3D" id="1.40.20.10">
    <property type="entry name" value="CHAD domain"/>
    <property type="match status" value="1"/>
</dbReference>
<keyword evidence="3" id="KW-1185">Reference proteome</keyword>
<dbReference type="PANTHER" id="PTHR39339">
    <property type="entry name" value="SLR1444 PROTEIN"/>
    <property type="match status" value="1"/>
</dbReference>
<protein>
    <submittedName>
        <fullName evidence="2">CHAD domain protein</fullName>
    </submittedName>
</protein>
<sequence>MPFRFRCNESVTKNVRRIATEQIKGAIADLSDPASDRVEAIHQARKRCKQIRGLIRLVRPSMRDVYDLENAHFRDASRKLSGLRDADAMLEAWHAFREYGGSEMNASVTDSVTDNLTKYRETVAEEGFDLDPRIDAFVFEMRVALERVPHWKLQKKGAKAIQAGFYNTYHRGELAMTAACKLRTDENFHEWRKRVKYHGYHLRLLRDLHEKKFRKRAMRLKELSDLLGDDHDLAVLRKLLMEHPDWTGSPSGLFEAIHAIDHRRFGMQHDAIWLGVDCYTYLAKPYRDSVAKRLAAWLQ</sequence>
<dbReference type="Proteomes" id="UP000319143">
    <property type="component" value="Unassembled WGS sequence"/>
</dbReference>
<dbReference type="SMART" id="SM00880">
    <property type="entry name" value="CHAD"/>
    <property type="match status" value="1"/>
</dbReference>